<dbReference type="EC" id="2.3.2.13" evidence="12"/>
<dbReference type="SUPFAM" id="SSF54001">
    <property type="entry name" value="Cysteine proteinases"/>
    <property type="match status" value="1"/>
</dbReference>
<dbReference type="InterPro" id="IPR038765">
    <property type="entry name" value="Papain-like_cys_pep_sf"/>
</dbReference>
<evidence type="ECO:0000256" key="15">
    <source>
        <dbReference type="ARBA" id="ARBA00041651"/>
    </source>
</evidence>
<dbReference type="GO" id="GO:0031424">
    <property type="term" value="P:keratinization"/>
    <property type="evidence" value="ECO:0007669"/>
    <property type="project" value="UniProtKB-KW"/>
</dbReference>
<keyword evidence="4" id="KW-0597">Phosphoprotein</keyword>
<dbReference type="InterPro" id="IPR036238">
    <property type="entry name" value="Transglutaminase_C_sf"/>
</dbReference>
<evidence type="ECO:0000313" key="21">
    <source>
        <dbReference type="Proteomes" id="UP000694700"/>
    </source>
</evidence>
<dbReference type="AlphaFoldDB" id="A0A8C1VAH3"/>
<dbReference type="SUPFAM" id="SSF81296">
    <property type="entry name" value="E set domains"/>
    <property type="match status" value="1"/>
</dbReference>
<keyword evidence="6" id="KW-0479">Metal-binding</keyword>
<dbReference type="InterPro" id="IPR050779">
    <property type="entry name" value="Transglutaminase"/>
</dbReference>
<evidence type="ECO:0000256" key="14">
    <source>
        <dbReference type="ARBA" id="ARBA00040559"/>
    </source>
</evidence>
<proteinExistence type="inferred from homology"/>
<dbReference type="InterPro" id="IPR014756">
    <property type="entry name" value="Ig_E-set"/>
</dbReference>
<keyword evidence="8" id="KW-0564">Palmitate</keyword>
<dbReference type="GO" id="GO:0003810">
    <property type="term" value="F:protein-glutamine gamma-glutamyltransferase activity"/>
    <property type="evidence" value="ECO:0007669"/>
    <property type="project" value="UniProtKB-EC"/>
</dbReference>
<comment type="subunit">
    <text evidence="13">Interacts with PLAAT4.</text>
</comment>
<evidence type="ECO:0000256" key="3">
    <source>
        <dbReference type="ARBA" id="ARBA00005968"/>
    </source>
</evidence>
<dbReference type="GO" id="GO:0016020">
    <property type="term" value="C:membrane"/>
    <property type="evidence" value="ECO:0007669"/>
    <property type="project" value="UniProtKB-SubCell"/>
</dbReference>
<evidence type="ECO:0000256" key="16">
    <source>
        <dbReference type="ARBA" id="ARBA00041726"/>
    </source>
</evidence>
<dbReference type="PIRSF" id="PIRSF000459">
    <property type="entry name" value="TGM_EBP42"/>
    <property type="match status" value="1"/>
</dbReference>
<evidence type="ECO:0000256" key="9">
    <source>
        <dbReference type="ARBA" id="ARBA00023249"/>
    </source>
</evidence>
<evidence type="ECO:0000256" key="10">
    <source>
        <dbReference type="ARBA" id="ARBA00023288"/>
    </source>
</evidence>
<dbReference type="InterPro" id="IPR002931">
    <property type="entry name" value="Transglutaminase-like"/>
</dbReference>
<protein>
    <recommendedName>
        <fullName evidence="14">Protein-glutamine gamma-glutamyltransferase K</fullName>
        <ecNumber evidence="12">2.3.2.13</ecNumber>
    </recommendedName>
    <alternativeName>
        <fullName evidence="17">Epidermal TGase</fullName>
    </alternativeName>
    <alternativeName>
        <fullName evidence="16">Transglutaminase K</fullName>
    </alternativeName>
    <alternativeName>
        <fullName evidence="15">Transglutaminase-1</fullName>
    </alternativeName>
</protein>
<keyword evidence="7" id="KW-0106">Calcium</keyword>
<evidence type="ECO:0000256" key="11">
    <source>
        <dbReference type="ARBA" id="ARBA00023315"/>
    </source>
</evidence>
<dbReference type="InterPro" id="IPR013783">
    <property type="entry name" value="Ig-like_fold"/>
</dbReference>
<dbReference type="SMART" id="SM00460">
    <property type="entry name" value="TGc"/>
    <property type="match status" value="1"/>
</dbReference>
<comment type="function">
    <text evidence="18">Catalyzes the cross-linking of proteins and the conjugation of polyamines to proteins. Responsible for cross-linking epidermal proteins during formation of the stratum corneum. Involved in cell proliferation.</text>
</comment>
<dbReference type="GO" id="GO:0007399">
    <property type="term" value="P:nervous system development"/>
    <property type="evidence" value="ECO:0007669"/>
    <property type="project" value="UniProtKB-ARBA"/>
</dbReference>
<evidence type="ECO:0000256" key="8">
    <source>
        <dbReference type="ARBA" id="ARBA00023139"/>
    </source>
</evidence>
<evidence type="ECO:0000256" key="2">
    <source>
        <dbReference type="ARBA" id="ARBA00004635"/>
    </source>
</evidence>
<dbReference type="SUPFAM" id="SSF49309">
    <property type="entry name" value="Transglutaminase, two C-terminal domains"/>
    <property type="match status" value="1"/>
</dbReference>
<evidence type="ECO:0000256" key="7">
    <source>
        <dbReference type="ARBA" id="ARBA00022837"/>
    </source>
</evidence>
<dbReference type="InterPro" id="IPR023608">
    <property type="entry name" value="Transglutaminase_animal"/>
</dbReference>
<evidence type="ECO:0000256" key="4">
    <source>
        <dbReference type="ARBA" id="ARBA00022553"/>
    </source>
</evidence>
<evidence type="ECO:0000256" key="1">
    <source>
        <dbReference type="ARBA" id="ARBA00001913"/>
    </source>
</evidence>
<dbReference type="Ensembl" id="ENSCCRT00015051089.1">
    <property type="protein sequence ID" value="ENSCCRP00015049432.1"/>
    <property type="gene ID" value="ENSCCRG00015019276.1"/>
</dbReference>
<dbReference type="GO" id="GO:0046872">
    <property type="term" value="F:metal ion binding"/>
    <property type="evidence" value="ECO:0007669"/>
    <property type="project" value="UniProtKB-KW"/>
</dbReference>
<evidence type="ECO:0000256" key="13">
    <source>
        <dbReference type="ARBA" id="ARBA00038573"/>
    </source>
</evidence>
<comment type="similarity">
    <text evidence="3">Belongs to the transglutaminase superfamily. Transglutaminase family.</text>
</comment>
<evidence type="ECO:0000259" key="19">
    <source>
        <dbReference type="SMART" id="SM00460"/>
    </source>
</evidence>
<comment type="cofactor">
    <cofactor evidence="1">
        <name>Ca(2+)</name>
        <dbReference type="ChEBI" id="CHEBI:29108"/>
    </cofactor>
</comment>
<gene>
    <name evidence="20" type="primary">tgm1l3</name>
</gene>
<keyword evidence="11" id="KW-0012">Acyltransferase</keyword>
<accession>A0A8C1VAH3</accession>
<feature type="domain" description="Transglutaminase-like" evidence="19">
    <location>
        <begin position="267"/>
        <end position="360"/>
    </location>
</feature>
<keyword evidence="5" id="KW-0808">Transferase</keyword>
<evidence type="ECO:0000256" key="18">
    <source>
        <dbReference type="ARBA" id="ARBA00045815"/>
    </source>
</evidence>
<sequence length="572" mass="64648">SDLVLQVRSVDLMKFWKCQNRQEHHTSCFRSDHLIVRRGQCFQMWIELSRPFNPKCDQLHLELRLGNVPSICNGTLVIVPLVDEIKKCNWEAKIVERVQNRIKLCVYSLPTACIGRYSLTIVTCGPKGRATSSCNPSNDIYMLFNPWCKDDSVYLDDEAQRVEYVLNDVGKIYYGTKHQIASRTWNFGQFDEGVLAACFYVLEKSGGPCTGWGDPVNVVRVISAMINANDDCGVLVGNWSNCYGDGTAPTSWCSSSAILKQYYKSGGIPVKYGQSIAFAGATNTLLRCFGIPARPVTNFCSAHDTDVSMTVDIYLDENYDLIDNLNHDSIWNYHVWNEAWMIRPDLPRGFGGWQVVDSTPQETSQGFFRCGPTSVAAVRSGQVFLKYDTPFVFAEVNSDVVFWQRTACGTFAVIHVDKNAVGHCISTKAVGSDKRVDITHHYKHPEGEKSRTSLKNSFSLNSCNFTSTSNIRRLPLYSKVVCMYSVFISCPFLAKVLEWCLQYEDYRKHLVDHSTMMLTVAGRVTQTKQIVAKRFNFRLCTSDLVITVSLKNLKAILHHLLWMKLTQFSGII</sequence>
<evidence type="ECO:0000313" key="20">
    <source>
        <dbReference type="Ensembl" id="ENSCCRP00015049432.1"/>
    </source>
</evidence>
<evidence type="ECO:0000256" key="17">
    <source>
        <dbReference type="ARBA" id="ARBA00043229"/>
    </source>
</evidence>
<dbReference type="Proteomes" id="UP000694700">
    <property type="component" value="Unplaced"/>
</dbReference>
<evidence type="ECO:0000256" key="12">
    <source>
        <dbReference type="ARBA" id="ARBA00024222"/>
    </source>
</evidence>
<dbReference type="Pfam" id="PF00868">
    <property type="entry name" value="Transglut_N"/>
    <property type="match status" value="1"/>
</dbReference>
<reference evidence="20" key="1">
    <citation type="submission" date="2025-08" db="UniProtKB">
        <authorList>
            <consortium name="Ensembl"/>
        </authorList>
    </citation>
    <scope>IDENTIFICATION</scope>
</reference>
<dbReference type="Pfam" id="PF01841">
    <property type="entry name" value="Transglut_core"/>
    <property type="match status" value="1"/>
</dbReference>
<evidence type="ECO:0000256" key="5">
    <source>
        <dbReference type="ARBA" id="ARBA00022679"/>
    </source>
</evidence>
<keyword evidence="10" id="KW-0449">Lipoprotein</keyword>
<dbReference type="InterPro" id="IPR036985">
    <property type="entry name" value="Transglutaminase-like_sf"/>
</dbReference>
<dbReference type="PANTHER" id="PTHR11590">
    <property type="entry name" value="PROTEIN-GLUTAMINE GAMMA-GLUTAMYLTRANSFERASE"/>
    <property type="match status" value="1"/>
</dbReference>
<comment type="subcellular location">
    <subcellularLocation>
        <location evidence="2">Membrane</location>
        <topology evidence="2">Lipid-anchor</topology>
    </subcellularLocation>
</comment>
<dbReference type="PANTHER" id="PTHR11590:SF49">
    <property type="entry name" value="PROTEIN-GLUTAMINE GAMMA-GLUTAMYLTRANSFERASE K"/>
    <property type="match status" value="1"/>
</dbReference>
<dbReference type="Gene3D" id="3.90.260.10">
    <property type="entry name" value="Transglutaminase-like"/>
    <property type="match status" value="1"/>
</dbReference>
<dbReference type="FunFam" id="2.60.40.10:FF:001143">
    <property type="entry name" value="Protein-glutamine gamma-glutamyltransferase K"/>
    <property type="match status" value="1"/>
</dbReference>
<name>A0A8C1VAH3_CYPCA</name>
<dbReference type="InterPro" id="IPR001102">
    <property type="entry name" value="Transglutaminase_N"/>
</dbReference>
<dbReference type="FunFam" id="3.90.260.10:FF:000001">
    <property type="entry name" value="Protein-glutamine gamma-glutamyltransferase 2"/>
    <property type="match status" value="1"/>
</dbReference>
<organism evidence="20 21">
    <name type="scientific">Cyprinus carpio</name>
    <name type="common">Common carp</name>
    <dbReference type="NCBI Taxonomy" id="7962"/>
    <lineage>
        <taxon>Eukaryota</taxon>
        <taxon>Metazoa</taxon>
        <taxon>Chordata</taxon>
        <taxon>Craniata</taxon>
        <taxon>Vertebrata</taxon>
        <taxon>Euteleostomi</taxon>
        <taxon>Actinopterygii</taxon>
        <taxon>Neopterygii</taxon>
        <taxon>Teleostei</taxon>
        <taxon>Ostariophysi</taxon>
        <taxon>Cypriniformes</taxon>
        <taxon>Cyprinidae</taxon>
        <taxon>Cyprininae</taxon>
        <taxon>Cyprinus</taxon>
    </lineage>
</organism>
<evidence type="ECO:0000256" key="6">
    <source>
        <dbReference type="ARBA" id="ARBA00022723"/>
    </source>
</evidence>
<dbReference type="Gene3D" id="2.60.40.10">
    <property type="entry name" value="Immunoglobulins"/>
    <property type="match status" value="2"/>
</dbReference>
<keyword evidence="9" id="KW-0417">Keratinization</keyword>